<reference evidence="2" key="1">
    <citation type="submission" date="2022-10" db="EMBL/GenBank/DDBJ databases">
        <title>Tapping the CABI collections for fungal endophytes: first genome assemblies for Collariella, Neodidymelliopsis, Ascochyta clinopodiicola, Didymella pomorum, Didymosphaeria variabile, Neocosmospora piperis and Neocucurbitaria cava.</title>
        <authorList>
            <person name="Hill R."/>
        </authorList>
    </citation>
    <scope>NUCLEOTIDE SEQUENCE</scope>
    <source>
        <strain evidence="2">IMI 355091</strain>
    </source>
</reference>
<organism evidence="2 3">
    <name type="scientific">Didymella pomorum</name>
    <dbReference type="NCBI Taxonomy" id="749634"/>
    <lineage>
        <taxon>Eukaryota</taxon>
        <taxon>Fungi</taxon>
        <taxon>Dikarya</taxon>
        <taxon>Ascomycota</taxon>
        <taxon>Pezizomycotina</taxon>
        <taxon>Dothideomycetes</taxon>
        <taxon>Pleosporomycetidae</taxon>
        <taxon>Pleosporales</taxon>
        <taxon>Pleosporineae</taxon>
        <taxon>Didymellaceae</taxon>
        <taxon>Didymella</taxon>
    </lineage>
</organism>
<evidence type="ECO:0000313" key="2">
    <source>
        <dbReference type="EMBL" id="KAJ4406298.1"/>
    </source>
</evidence>
<comment type="caution">
    <text evidence="2">The sequence shown here is derived from an EMBL/GenBank/DDBJ whole genome shotgun (WGS) entry which is preliminary data.</text>
</comment>
<dbReference type="EMBL" id="JAPEVA010000028">
    <property type="protein sequence ID" value="KAJ4406298.1"/>
    <property type="molecule type" value="Genomic_DNA"/>
</dbReference>
<dbReference type="Proteomes" id="UP001140510">
    <property type="component" value="Unassembled WGS sequence"/>
</dbReference>
<sequence length="90" mass="10153">MEESLPHLPRCVVPRGHSHESSESTIPSSAGNPKRQKSDPLRAIRGSNSEERTSFLQQVRETLQIADEMTDAGQPLEEIQQRLKEQLYGQ</sequence>
<evidence type="ECO:0000313" key="3">
    <source>
        <dbReference type="Proteomes" id="UP001140510"/>
    </source>
</evidence>
<dbReference type="AlphaFoldDB" id="A0A9W8ZGI3"/>
<proteinExistence type="predicted"/>
<feature type="compositionally biased region" description="Basic and acidic residues" evidence="1">
    <location>
        <begin position="36"/>
        <end position="52"/>
    </location>
</feature>
<name>A0A9W8ZGI3_9PLEO</name>
<gene>
    <name evidence="2" type="ORF">N0V91_004752</name>
</gene>
<accession>A0A9W8ZGI3</accession>
<keyword evidence="3" id="KW-1185">Reference proteome</keyword>
<evidence type="ECO:0000256" key="1">
    <source>
        <dbReference type="SAM" id="MobiDB-lite"/>
    </source>
</evidence>
<protein>
    <submittedName>
        <fullName evidence="2">Uncharacterized protein</fullName>
    </submittedName>
</protein>
<feature type="region of interest" description="Disordered" evidence="1">
    <location>
        <begin position="1"/>
        <end position="52"/>
    </location>
</feature>